<dbReference type="Proteomes" id="UP000215244">
    <property type="component" value="Chromosome"/>
</dbReference>
<dbReference type="Pfam" id="PF07715">
    <property type="entry name" value="Plug"/>
    <property type="match status" value="1"/>
</dbReference>
<evidence type="ECO:0000256" key="6">
    <source>
        <dbReference type="ARBA" id="ARBA00023136"/>
    </source>
</evidence>
<dbReference type="RefSeq" id="WP_094995788.1">
    <property type="nucleotide sequence ID" value="NZ_BMJL01000001.1"/>
</dbReference>
<dbReference type="GO" id="GO:0009279">
    <property type="term" value="C:cell outer membrane"/>
    <property type="evidence" value="ECO:0007669"/>
    <property type="project" value="UniProtKB-SubCell"/>
</dbReference>
<keyword evidence="11" id="KW-1185">Reference proteome</keyword>
<comment type="similarity">
    <text evidence="8 9">Belongs to the TonB-dependent receptor family.</text>
</comment>
<accession>A0A223V175</accession>
<evidence type="ECO:0000256" key="1">
    <source>
        <dbReference type="ARBA" id="ARBA00004571"/>
    </source>
</evidence>
<dbReference type="InterPro" id="IPR036942">
    <property type="entry name" value="Beta-barrel_TonB_sf"/>
</dbReference>
<evidence type="ECO:0000256" key="8">
    <source>
        <dbReference type="PROSITE-ProRule" id="PRU01360"/>
    </source>
</evidence>
<dbReference type="InterPro" id="IPR012910">
    <property type="entry name" value="Plug_dom"/>
</dbReference>
<dbReference type="AlphaFoldDB" id="A0A223V175"/>
<dbReference type="Gene3D" id="2.60.40.1120">
    <property type="entry name" value="Carboxypeptidase-like, regulatory domain"/>
    <property type="match status" value="1"/>
</dbReference>
<evidence type="ECO:0000256" key="7">
    <source>
        <dbReference type="ARBA" id="ARBA00023237"/>
    </source>
</evidence>
<dbReference type="SUPFAM" id="SSF49464">
    <property type="entry name" value="Carboxypeptidase regulatory domain-like"/>
    <property type="match status" value="1"/>
</dbReference>
<keyword evidence="5 9" id="KW-0798">TonB box</keyword>
<name>A0A223V175_9FLAO</name>
<dbReference type="EMBL" id="CP022957">
    <property type="protein sequence ID" value="ASV29155.1"/>
    <property type="molecule type" value="Genomic_DNA"/>
</dbReference>
<keyword evidence="3 8" id="KW-1134">Transmembrane beta strand</keyword>
<dbReference type="Gene3D" id="2.40.170.20">
    <property type="entry name" value="TonB-dependent receptor, beta-barrel domain"/>
    <property type="match status" value="1"/>
</dbReference>
<dbReference type="InterPro" id="IPR039426">
    <property type="entry name" value="TonB-dep_rcpt-like"/>
</dbReference>
<keyword evidence="2 8" id="KW-0813">Transport</keyword>
<dbReference type="KEGG" id="marb:CJ263_02340"/>
<dbReference type="Pfam" id="PF13715">
    <property type="entry name" value="CarbopepD_reg_2"/>
    <property type="match status" value="1"/>
</dbReference>
<keyword evidence="7 8" id="KW-0998">Cell outer membrane</keyword>
<reference evidence="10 11" key="1">
    <citation type="submission" date="2017-08" db="EMBL/GenBank/DDBJ databases">
        <title>The complete genome sequence of Maribacter sp. B1, isolated from deep-sea sediment.</title>
        <authorList>
            <person name="Wu Y.-H."/>
            <person name="Cheng H."/>
            <person name="Xu X.-W."/>
        </authorList>
    </citation>
    <scope>NUCLEOTIDE SEQUENCE [LARGE SCALE GENOMIC DNA]</scope>
    <source>
        <strain evidence="10 11">B1</strain>
    </source>
</reference>
<comment type="subcellular location">
    <subcellularLocation>
        <location evidence="1 8">Cell outer membrane</location>
        <topology evidence="1 8">Multi-pass membrane protein</topology>
    </subcellularLocation>
</comment>
<proteinExistence type="inferred from homology"/>
<protein>
    <submittedName>
        <fullName evidence="10">Uncharacterized protein</fullName>
    </submittedName>
</protein>
<dbReference type="InterPro" id="IPR037066">
    <property type="entry name" value="Plug_dom_sf"/>
</dbReference>
<dbReference type="InterPro" id="IPR008969">
    <property type="entry name" value="CarboxyPept-like_regulatory"/>
</dbReference>
<evidence type="ECO:0000256" key="9">
    <source>
        <dbReference type="RuleBase" id="RU003357"/>
    </source>
</evidence>
<dbReference type="NCBIfam" id="TIGR04056">
    <property type="entry name" value="OMP_RagA_SusC"/>
    <property type="match status" value="1"/>
</dbReference>
<dbReference type="Gene3D" id="2.170.130.10">
    <property type="entry name" value="TonB-dependent receptor, plug domain"/>
    <property type="match status" value="1"/>
</dbReference>
<organism evidence="10 11">
    <name type="scientific">Maribacter cobaltidurans</name>
    <dbReference type="NCBI Taxonomy" id="1178778"/>
    <lineage>
        <taxon>Bacteria</taxon>
        <taxon>Pseudomonadati</taxon>
        <taxon>Bacteroidota</taxon>
        <taxon>Flavobacteriia</taxon>
        <taxon>Flavobacteriales</taxon>
        <taxon>Flavobacteriaceae</taxon>
        <taxon>Maribacter</taxon>
    </lineage>
</organism>
<sequence>MKKKCIWLFMLFLTGMTWAYSQQKTVTGNVVDEEGVPLPGVNILIKGTTSGIQTDFDGNYAIEVSPGQVLVFSYIGQRKEERTVGSENVINVTMVEDAAQLEEVIVTAQGIKREKKALGYAITTLGEDAVQSRPEADIARVLNGKVAGVNIVGTGGLAGSGTNITIRGSVSITGNNQPLFVVNGIPFNTNTNAESNVTTGNGSVSASSRFLDIDPNNIANISILKGLSATVLYGDAGRNGVVLITTKTGQTDEIEKGFEITASQSVFVNQIANLPEYQNTYGQGGDNSVNVGFVGNWGGRFDRNFTVRHPYNDARLANSFPEFQGVNIPYEPYKDNIKDFFRQGMGTTTSINASKSKEDVSYNFNFGHTDEDGFVPGNNIKRVSFGLGGSMKLSNKITISGAFNFSTSDFTTPPVSADNGTGNFSIFTRTLFIPRNFDLPNLPYQDPINGSSVYYRTDQENPLWLVDNAQESIDVNRFFNSISTNYDINDNLALTYRLGYDTYTEKQQFYINKGGVSSILAQNGFLKTTAAINTIWDHSLILSLKDVRFSEKLGLNGTLGFNANSERYDKFGVASTGQVVFGFIDHNNFATQSNADPLGSSLDFKQTENTLGLYGQLQFDYDSFLYVTLAGRNDWTSTIEQSNRSLFYPSASMSIVPTSAFPEMQSDFLNFLKLRFGYGTSAGFPSPYNTRNILALGTSLFTDRGGRTINVNSSSALQTGLDVFPNPELKAELHREFELGLETNLWKNRINLETSVFKRDSKDQILSKILDSSTGFDRTTINAGKINTKGIEVNLGITPFNNLEGFRWTSNWIFFAAESEVVDLPGGDDVFISGFSNNGNYAVEGQPLGVIKGSYALKDDEGNYLINPTTGNIFDSSAVGLDDEIIGDPNPDWKATSINTFGYKGLSLSAQLEYTHGGDFSSNTIANLLRRGVTRDTENREGSFVTPGFYADPSTAELLLDANGNKIPNTIQQGANEVYFLNYLDPSGQQIFDGSVWRLREVSLTYDLPRKFLKDSFIGSLSFSVLGQNLWYWAPNVPKYTNFDPEVISTGVGNGLGLDFQTTPTSKKYGFSIKATF</sequence>
<dbReference type="PROSITE" id="PS52016">
    <property type="entry name" value="TONB_DEPENDENT_REC_3"/>
    <property type="match status" value="1"/>
</dbReference>
<dbReference type="InterPro" id="IPR000531">
    <property type="entry name" value="Beta-barrel_TonB"/>
</dbReference>
<evidence type="ECO:0000313" key="10">
    <source>
        <dbReference type="EMBL" id="ASV29155.1"/>
    </source>
</evidence>
<dbReference type="SUPFAM" id="SSF56935">
    <property type="entry name" value="Porins"/>
    <property type="match status" value="1"/>
</dbReference>
<evidence type="ECO:0000313" key="11">
    <source>
        <dbReference type="Proteomes" id="UP000215244"/>
    </source>
</evidence>
<dbReference type="InterPro" id="IPR023996">
    <property type="entry name" value="TonB-dep_OMP_SusC/RagA"/>
</dbReference>
<evidence type="ECO:0000256" key="3">
    <source>
        <dbReference type="ARBA" id="ARBA00022452"/>
    </source>
</evidence>
<evidence type="ECO:0000256" key="4">
    <source>
        <dbReference type="ARBA" id="ARBA00022692"/>
    </source>
</evidence>
<dbReference type="Pfam" id="PF00593">
    <property type="entry name" value="TonB_dep_Rec_b-barrel"/>
    <property type="match status" value="1"/>
</dbReference>
<evidence type="ECO:0000256" key="2">
    <source>
        <dbReference type="ARBA" id="ARBA00022448"/>
    </source>
</evidence>
<keyword evidence="4 8" id="KW-0812">Transmembrane</keyword>
<gene>
    <name evidence="10" type="ORF">CJ263_02340</name>
</gene>
<dbReference type="OrthoDB" id="9768177at2"/>
<evidence type="ECO:0000256" key="5">
    <source>
        <dbReference type="ARBA" id="ARBA00023077"/>
    </source>
</evidence>
<keyword evidence="6 8" id="KW-0472">Membrane</keyword>